<dbReference type="Pfam" id="PF17777">
    <property type="entry name" value="RL10P_insert"/>
    <property type="match status" value="1"/>
</dbReference>
<comment type="similarity">
    <text evidence="2 5">Belongs to the universal ribosomal protein uL10 family.</text>
</comment>
<dbReference type="FunFam" id="3.90.105.20:FF:000004">
    <property type="entry name" value="Ribosome assembly factor mrt4"/>
    <property type="match status" value="1"/>
</dbReference>
<keyword evidence="4 5" id="KW-0539">Nucleus</keyword>
<evidence type="ECO:0000256" key="3">
    <source>
        <dbReference type="ARBA" id="ARBA00022490"/>
    </source>
</evidence>
<evidence type="ECO:0000256" key="4">
    <source>
        <dbReference type="ARBA" id="ARBA00023242"/>
    </source>
</evidence>
<dbReference type="InterPro" id="IPR051742">
    <property type="entry name" value="Ribosome_Assembly_uL10"/>
</dbReference>
<dbReference type="PANTHER" id="PTHR45841">
    <property type="entry name" value="MRNA TURNOVER PROTEIN 4 MRTO4"/>
    <property type="match status" value="1"/>
</dbReference>
<evidence type="ECO:0000256" key="6">
    <source>
        <dbReference type="SAM" id="MobiDB-lite"/>
    </source>
</evidence>
<evidence type="ECO:0000256" key="1">
    <source>
        <dbReference type="ARBA" id="ARBA00004046"/>
    </source>
</evidence>
<evidence type="ECO:0000313" key="10">
    <source>
        <dbReference type="Proteomes" id="UP000031036"/>
    </source>
</evidence>
<dbReference type="InterPro" id="IPR033867">
    <property type="entry name" value="Mrt4"/>
</dbReference>
<evidence type="ECO:0000256" key="7">
    <source>
        <dbReference type="SAM" id="Phobius"/>
    </source>
</evidence>
<dbReference type="GO" id="GO:0003723">
    <property type="term" value="F:RNA binding"/>
    <property type="evidence" value="ECO:0007669"/>
    <property type="project" value="TreeGrafter"/>
</dbReference>
<dbReference type="OMA" id="SHYVICK"/>
<keyword evidence="7" id="KW-1133">Transmembrane helix</keyword>
<evidence type="ECO:0000259" key="8">
    <source>
        <dbReference type="Pfam" id="PF17777"/>
    </source>
</evidence>
<feature type="transmembrane region" description="Helical" evidence="7">
    <location>
        <begin position="294"/>
        <end position="311"/>
    </location>
</feature>
<reference evidence="9 10" key="1">
    <citation type="submission" date="2014-11" db="EMBL/GenBank/DDBJ databases">
        <title>Genetic blueprint of the zoonotic pathogen Toxocara canis.</title>
        <authorList>
            <person name="Zhu X.-Q."/>
            <person name="Korhonen P.K."/>
            <person name="Cai H."/>
            <person name="Young N.D."/>
            <person name="Nejsum P."/>
            <person name="von Samson-Himmelstjerna G."/>
            <person name="Boag P.R."/>
            <person name="Tan P."/>
            <person name="Li Q."/>
            <person name="Min J."/>
            <person name="Yang Y."/>
            <person name="Wang X."/>
            <person name="Fang X."/>
            <person name="Hall R.S."/>
            <person name="Hofmann A."/>
            <person name="Sternberg P.W."/>
            <person name="Jex A.R."/>
            <person name="Gasser R.B."/>
        </authorList>
    </citation>
    <scope>NUCLEOTIDE SEQUENCE [LARGE SCALE GENOMIC DNA]</scope>
    <source>
        <strain evidence="9">PN_DK_2014</strain>
    </source>
</reference>
<sequence>MPRSKREKEVSLTKVKKKNKESKKNLVKDIRNSVDTYTHMFVFSVENMRATKFIEVRQKFKANSRFFFGKNNVMAVALGRDASTEYANQLHKVSKILKGQCGLMFTNADRGAVVKYFNEFKQPDYARGGQEATETIELPEGPLAQFPFSMEPQLRKLGLPVKLDKGVVTLLSNFTVCNEGDHLSAEQARILKLLGYKMSIFQPFGWSHSTVFYEMLQRRVNHLLQLPLARRCLSITRGALRSSIPSGDVREPKFSESTAYFGRDKVDALGSRIVPPSKFKPDYYTSNSFKNKRLLSVLGSIIVVIVYFAWLREPSDLDEILSTPPHVLSANLERRMLREEIETAKKKGQDTTLLEAQLAYVDVKEAALKTQFAKEPSDLDEILSTPPHVLSANLERRMLREEIETAKKKGQDTTLLEAQLAYVDVKEAALKTQFAK</sequence>
<dbReference type="Pfam" id="PF00466">
    <property type="entry name" value="Ribosomal_L10"/>
    <property type="match status" value="1"/>
</dbReference>
<dbReference type="InterPro" id="IPR040637">
    <property type="entry name" value="Ribosomal_uL10-like_insert"/>
</dbReference>
<feature type="region of interest" description="Disordered" evidence="6">
    <location>
        <begin position="1"/>
        <end position="24"/>
    </location>
</feature>
<keyword evidence="7" id="KW-0472">Membrane</keyword>
<dbReference type="InterPro" id="IPR043141">
    <property type="entry name" value="Ribosomal_uL10-like_sf"/>
</dbReference>
<dbReference type="InterPro" id="IPR001790">
    <property type="entry name" value="Ribosomal_uL10"/>
</dbReference>
<dbReference type="AlphaFoldDB" id="A0A0B2VS84"/>
<dbReference type="GO" id="GO:0000956">
    <property type="term" value="P:nuclear-transcribed mRNA catabolic process"/>
    <property type="evidence" value="ECO:0007669"/>
    <property type="project" value="TreeGrafter"/>
</dbReference>
<dbReference type="PANTHER" id="PTHR45841:SF1">
    <property type="entry name" value="MRNA TURNOVER PROTEIN 4 HOMOLOG"/>
    <property type="match status" value="1"/>
</dbReference>
<keyword evidence="5" id="KW-0690">Ribosome biogenesis</keyword>
<name>A0A0B2VS84_TOXCA</name>
<protein>
    <recommendedName>
        <fullName evidence="5">Ribosome assembly factor mrt4</fullName>
    </recommendedName>
</protein>
<keyword evidence="3 5" id="KW-0963">Cytoplasm</keyword>
<dbReference type="SUPFAM" id="SSF160369">
    <property type="entry name" value="Ribosomal protein L10-like"/>
    <property type="match status" value="1"/>
</dbReference>
<comment type="subunit">
    <text evidence="5">Associates with the pre-60S ribosomal particle.</text>
</comment>
<dbReference type="Gene3D" id="3.90.105.20">
    <property type="match status" value="1"/>
</dbReference>
<gene>
    <name evidence="9" type="primary">MRTO4</name>
    <name evidence="9" type="ORF">Tcan_13619</name>
</gene>
<keyword evidence="10" id="KW-1185">Reference proteome</keyword>
<dbReference type="GO" id="GO:0000027">
    <property type="term" value="P:ribosomal large subunit assembly"/>
    <property type="evidence" value="ECO:0007669"/>
    <property type="project" value="InterPro"/>
</dbReference>
<evidence type="ECO:0000256" key="5">
    <source>
        <dbReference type="RuleBase" id="RU364039"/>
    </source>
</evidence>
<dbReference type="EMBL" id="JPKZ01000627">
    <property type="protein sequence ID" value="KHN86406.1"/>
    <property type="molecule type" value="Genomic_DNA"/>
</dbReference>
<dbReference type="STRING" id="6265.A0A0B2VS84"/>
<keyword evidence="7" id="KW-0812">Transmembrane</keyword>
<evidence type="ECO:0000256" key="2">
    <source>
        <dbReference type="ARBA" id="ARBA00008889"/>
    </source>
</evidence>
<dbReference type="GO" id="GO:0005737">
    <property type="term" value="C:cytoplasm"/>
    <property type="evidence" value="ECO:0007669"/>
    <property type="project" value="UniProtKB-SubCell"/>
</dbReference>
<dbReference type="FunFam" id="3.30.70.1730:FF:000005">
    <property type="entry name" value="Ribosome assembly factor mrt4"/>
    <property type="match status" value="1"/>
</dbReference>
<accession>A0A0B2VS84</accession>
<organism evidence="9 10">
    <name type="scientific">Toxocara canis</name>
    <name type="common">Canine roundworm</name>
    <dbReference type="NCBI Taxonomy" id="6265"/>
    <lineage>
        <taxon>Eukaryota</taxon>
        <taxon>Metazoa</taxon>
        <taxon>Ecdysozoa</taxon>
        <taxon>Nematoda</taxon>
        <taxon>Chromadorea</taxon>
        <taxon>Rhabditida</taxon>
        <taxon>Spirurina</taxon>
        <taxon>Ascaridomorpha</taxon>
        <taxon>Ascaridoidea</taxon>
        <taxon>Toxocaridae</taxon>
        <taxon>Toxocara</taxon>
    </lineage>
</organism>
<dbReference type="Proteomes" id="UP000031036">
    <property type="component" value="Unassembled WGS sequence"/>
</dbReference>
<comment type="caution">
    <text evidence="9">The sequence shown here is derived from an EMBL/GenBank/DDBJ whole genome shotgun (WGS) entry which is preliminary data.</text>
</comment>
<dbReference type="CDD" id="cd05796">
    <property type="entry name" value="Ribosomal_P0_like"/>
    <property type="match status" value="1"/>
</dbReference>
<dbReference type="OrthoDB" id="10262308at2759"/>
<dbReference type="InterPro" id="IPR043164">
    <property type="entry name" value="Ribosomal_uL10-like_insert_sf"/>
</dbReference>
<feature type="domain" description="Large ribosomal subunit protein uL10-like insertion" evidence="8">
    <location>
        <begin position="126"/>
        <end position="195"/>
    </location>
</feature>
<evidence type="ECO:0000313" key="9">
    <source>
        <dbReference type="EMBL" id="KHN86406.1"/>
    </source>
</evidence>
<dbReference type="Gene3D" id="3.30.70.1730">
    <property type="match status" value="1"/>
</dbReference>
<feature type="compositionally biased region" description="Basic and acidic residues" evidence="6">
    <location>
        <begin position="1"/>
        <end position="11"/>
    </location>
</feature>
<comment type="subcellular location">
    <subcellularLocation>
        <location evidence="5">Cytoplasm</location>
    </subcellularLocation>
    <subcellularLocation>
        <location evidence="5">Nucleus</location>
        <location evidence="5">Nucleolus</location>
    </subcellularLocation>
</comment>
<proteinExistence type="inferred from homology"/>
<dbReference type="GO" id="GO:0006364">
    <property type="term" value="P:rRNA processing"/>
    <property type="evidence" value="ECO:0007669"/>
    <property type="project" value="TreeGrafter"/>
</dbReference>
<dbReference type="GO" id="GO:0030687">
    <property type="term" value="C:preribosome, large subunit precursor"/>
    <property type="evidence" value="ECO:0007669"/>
    <property type="project" value="TreeGrafter"/>
</dbReference>
<dbReference type="GO" id="GO:0005730">
    <property type="term" value="C:nucleolus"/>
    <property type="evidence" value="ECO:0007669"/>
    <property type="project" value="UniProtKB-SubCell"/>
</dbReference>
<comment type="function">
    <text evidence="1 5">Component of the ribosome assembly machinery. Nuclear paralog of the ribosomal protein P0, it binds pre-60S subunits at an early stage of assembly in the nucleolus, and is replaced by P0 in cytoplasmic pre-60S subunits and mature 80S ribosomes.</text>
</comment>